<proteinExistence type="predicted"/>
<reference evidence="2 3" key="1">
    <citation type="submission" date="2018-07" db="EMBL/GenBank/DDBJ databases">
        <title>New species, Clostridium PI-S10-A1B.</title>
        <authorList>
            <person name="Krishna G."/>
            <person name="Summeta K."/>
            <person name="Shikha S."/>
            <person name="Prabhu P.B."/>
            <person name="Suresh K."/>
        </authorList>
    </citation>
    <scope>NUCLEOTIDE SEQUENCE [LARGE SCALE GENOMIC DNA]</scope>
    <source>
        <strain evidence="2 3">PI-S10-A1B</strain>
    </source>
</reference>
<dbReference type="EMBL" id="QOHO01000043">
    <property type="protein sequence ID" value="RFZ78230.1"/>
    <property type="molecule type" value="Genomic_DNA"/>
</dbReference>
<evidence type="ECO:0000313" key="3">
    <source>
        <dbReference type="Proteomes" id="UP000260680"/>
    </source>
</evidence>
<comment type="caution">
    <text evidence="2">The sequence shown here is derived from an EMBL/GenBank/DDBJ whole genome shotgun (WGS) entry which is preliminary data.</text>
</comment>
<gene>
    <name evidence="2" type="ORF">DS742_14015</name>
</gene>
<dbReference type="OrthoDB" id="2080237at2"/>
<dbReference type="AlphaFoldDB" id="A0A3E2NBG8"/>
<dbReference type="RefSeq" id="WP_117417604.1">
    <property type="nucleotide sequence ID" value="NZ_QOHO01000043.1"/>
</dbReference>
<organism evidence="2 3">
    <name type="scientific">Lacrimispora amygdalina</name>
    <dbReference type="NCBI Taxonomy" id="253257"/>
    <lineage>
        <taxon>Bacteria</taxon>
        <taxon>Bacillati</taxon>
        <taxon>Bacillota</taxon>
        <taxon>Clostridia</taxon>
        <taxon>Lachnospirales</taxon>
        <taxon>Lachnospiraceae</taxon>
        <taxon>Lacrimispora</taxon>
    </lineage>
</organism>
<feature type="coiled-coil region" evidence="1">
    <location>
        <begin position="4"/>
        <end position="31"/>
    </location>
</feature>
<keyword evidence="1" id="KW-0175">Coiled coil</keyword>
<protein>
    <submittedName>
        <fullName evidence="2">Uncharacterized protein</fullName>
    </submittedName>
</protein>
<sequence length="211" mass="24405">MENKNVFEETVATLIEDAKKLQAKFSKCQENNNFTEALSCMRLLKDTLALIKEYDWELKYSELETTTGKQLKIWEQNHCGEIRNLKEYQTYDSTDKKNVWIEKFESCIANRQSYICTYGDECRGTGKSYALASLCHKYNGIVVSETTNGSFGIKNNCKQFGFNVPICNYRYVLSMRQVKNKILFLDECSGLSNEQIDKLKESHIVIGFKLT</sequence>
<name>A0A3E2NBG8_9FIRM</name>
<dbReference type="Proteomes" id="UP000260680">
    <property type="component" value="Unassembled WGS sequence"/>
</dbReference>
<evidence type="ECO:0000256" key="1">
    <source>
        <dbReference type="SAM" id="Coils"/>
    </source>
</evidence>
<evidence type="ECO:0000313" key="2">
    <source>
        <dbReference type="EMBL" id="RFZ78230.1"/>
    </source>
</evidence>
<accession>A0A3E2NBG8</accession>